<name>A0A1N7FRM4_9EURY</name>
<evidence type="ECO:0000256" key="1">
    <source>
        <dbReference type="SAM" id="Phobius"/>
    </source>
</evidence>
<accession>A0A1N7FRM4</accession>
<feature type="transmembrane region" description="Helical" evidence="1">
    <location>
        <begin position="33"/>
        <end position="59"/>
    </location>
</feature>
<evidence type="ECO:0000313" key="3">
    <source>
        <dbReference type="Proteomes" id="UP000185687"/>
    </source>
</evidence>
<feature type="transmembrane region" description="Helical" evidence="1">
    <location>
        <begin position="79"/>
        <end position="103"/>
    </location>
</feature>
<sequence length="237" mass="26066">MKTLKLAIFISTLRYSAVMTASHRRGTTLLKRWLINGIAITIPLVITILVLVVVLNFVLNILSPVVQGIVYVLPNDPPTVVVELVTLLSLIGFFLLVGIVAEYTPGRYISQRLDATMETIPGVSTVYESVRRASNMLIDDDTEQFQDVKVVEFPHKDAYMLGFLTAGTPPAIENRVDNSTLVTIMVPLGPNPTTNGFVMHMPAEHVYDVDITVEEAIRSIATLGVDSSDLGNEMRPE</sequence>
<dbReference type="PANTHER" id="PTHR31876:SF26">
    <property type="entry name" value="PROTEIN LIKE COV 2"/>
    <property type="match status" value="1"/>
</dbReference>
<keyword evidence="1" id="KW-0472">Membrane</keyword>
<keyword evidence="1" id="KW-1133">Transmembrane helix</keyword>
<gene>
    <name evidence="2" type="ORF">SAMN05421809_3438</name>
</gene>
<proteinExistence type="predicted"/>
<dbReference type="STRING" id="588898.BB347_12505"/>
<keyword evidence="1" id="KW-0812">Transmembrane</keyword>
<dbReference type="EMBL" id="FTNP01000007">
    <property type="protein sequence ID" value="SIS02960.1"/>
    <property type="molecule type" value="Genomic_DNA"/>
</dbReference>
<dbReference type="Proteomes" id="UP000185687">
    <property type="component" value="Unassembled WGS sequence"/>
</dbReference>
<dbReference type="InterPro" id="IPR007462">
    <property type="entry name" value="COV1-like"/>
</dbReference>
<protein>
    <submittedName>
        <fullName evidence="2">Uncharacterized membrane protein</fullName>
    </submittedName>
</protein>
<reference evidence="2 3" key="1">
    <citation type="submission" date="2017-01" db="EMBL/GenBank/DDBJ databases">
        <authorList>
            <person name="Mah S.A."/>
            <person name="Swanson W.J."/>
            <person name="Moy G.W."/>
            <person name="Vacquier V.D."/>
        </authorList>
    </citation>
    <scope>NUCLEOTIDE SEQUENCE [LARGE SCALE GENOMIC DNA]</scope>
    <source>
        <strain evidence="2 3">CGMCC 1.8909</strain>
    </source>
</reference>
<keyword evidence="3" id="KW-1185">Reference proteome</keyword>
<dbReference type="PANTHER" id="PTHR31876">
    <property type="entry name" value="COV-LIKE PROTEIN 1"/>
    <property type="match status" value="1"/>
</dbReference>
<dbReference type="AlphaFoldDB" id="A0A1N7FRM4"/>
<evidence type="ECO:0000313" key="2">
    <source>
        <dbReference type="EMBL" id="SIS02960.1"/>
    </source>
</evidence>
<organism evidence="2 3">
    <name type="scientific">Natronorubrum daqingense</name>
    <dbReference type="NCBI Taxonomy" id="588898"/>
    <lineage>
        <taxon>Archaea</taxon>
        <taxon>Methanobacteriati</taxon>
        <taxon>Methanobacteriota</taxon>
        <taxon>Stenosarchaea group</taxon>
        <taxon>Halobacteria</taxon>
        <taxon>Halobacteriales</taxon>
        <taxon>Natrialbaceae</taxon>
        <taxon>Natronorubrum</taxon>
    </lineage>
</organism>
<dbReference type="Pfam" id="PF04367">
    <property type="entry name" value="DUF502"/>
    <property type="match status" value="1"/>
</dbReference>